<protein>
    <submittedName>
        <fullName evidence="1">Uncharacterized protein</fullName>
    </submittedName>
</protein>
<sequence length="393" mass="44534">MIPNHPAVDFPTPPITPPIPNLHTHIKLTSWLSFPHDQHPVLVALSPAPVGTPDQSPFTYNFNSRPLSLAFHNPKSSPPRKATLRIPNNPARSVTGSTSLRSSILDHAYVNGRRYHRYRHGRYPIPNDEAEQNREDMLHTMMMESTDGRLFYAPIGTNPQKVIDLGTGTGLWAIEFGDRYPSAEVTGLDLSPIQPAWVPPNVKFLVDDVEAEWLNGDDFDFVHLRNMIPILKSPVDLLKQVYDNLKPGGWVELQDVDGRVHTDDDSVPADWPLKRLTELLVDAFAQFGTNASAAEFGRQYLEEAGFVNIQHNYIKLPYGTWPKDKLMRLVGMYYRTACEDFLPAVGAIHFPRMGWQQAEMEVFFAEVRLSMRDPAVHAYGKMHFWSGQKPLDF</sequence>
<accession>A0ACC1MQX8</accession>
<gene>
    <name evidence="1" type="ORF">NQ176_g8856</name>
</gene>
<reference evidence="1" key="1">
    <citation type="submission" date="2022-08" db="EMBL/GenBank/DDBJ databases">
        <title>Genome Sequence of Lecanicillium fungicola.</title>
        <authorList>
            <person name="Buettner E."/>
        </authorList>
    </citation>
    <scope>NUCLEOTIDE SEQUENCE</scope>
    <source>
        <strain evidence="1">Babe33</strain>
    </source>
</reference>
<dbReference type="Proteomes" id="UP001143910">
    <property type="component" value="Unassembled WGS sequence"/>
</dbReference>
<comment type="caution">
    <text evidence="1">The sequence shown here is derived from an EMBL/GenBank/DDBJ whole genome shotgun (WGS) entry which is preliminary data.</text>
</comment>
<name>A0ACC1MQX8_9HYPO</name>
<evidence type="ECO:0000313" key="1">
    <source>
        <dbReference type="EMBL" id="KAJ2969077.1"/>
    </source>
</evidence>
<evidence type="ECO:0000313" key="2">
    <source>
        <dbReference type="Proteomes" id="UP001143910"/>
    </source>
</evidence>
<dbReference type="EMBL" id="JANJQO010001832">
    <property type="protein sequence ID" value="KAJ2969077.1"/>
    <property type="molecule type" value="Genomic_DNA"/>
</dbReference>
<organism evidence="1 2">
    <name type="scientific">Zarea fungicola</name>
    <dbReference type="NCBI Taxonomy" id="93591"/>
    <lineage>
        <taxon>Eukaryota</taxon>
        <taxon>Fungi</taxon>
        <taxon>Dikarya</taxon>
        <taxon>Ascomycota</taxon>
        <taxon>Pezizomycotina</taxon>
        <taxon>Sordariomycetes</taxon>
        <taxon>Hypocreomycetidae</taxon>
        <taxon>Hypocreales</taxon>
        <taxon>Cordycipitaceae</taxon>
        <taxon>Zarea</taxon>
    </lineage>
</organism>
<proteinExistence type="predicted"/>
<keyword evidence="2" id="KW-1185">Reference proteome</keyword>